<feature type="domain" description="Regulatory protein YycH" evidence="2">
    <location>
        <begin position="10"/>
        <end position="427"/>
    </location>
</feature>
<dbReference type="Gene3D" id="3.30.310.160">
    <property type="entry name" value="YycH protein, domain 2"/>
    <property type="match status" value="1"/>
</dbReference>
<dbReference type="Pfam" id="PF07435">
    <property type="entry name" value="YycH"/>
    <property type="match status" value="1"/>
</dbReference>
<dbReference type="RefSeq" id="WP_166161564.1">
    <property type="nucleotide sequence ID" value="NZ_CP049740.1"/>
</dbReference>
<reference evidence="3 4" key="1">
    <citation type="journal article" date="2017" name="Int. J. Syst. Evol. Microbiol.">
        <title>Jeotgalibaca porci sp. nov. and Jeotgalibaca arthritidis sp. nov., isolated from pigs, and emended description of the genus Jeotgalibaca.</title>
        <authorList>
            <person name="Zamora L."/>
            <person name="Perez-Sancho M."/>
            <person name="Dominguez L."/>
            <person name="Fernandez-Garayzabal J.F."/>
            <person name="Vela A.I."/>
        </authorList>
    </citation>
    <scope>NUCLEOTIDE SEQUENCE [LARGE SCALE GENOMIC DNA]</scope>
    <source>
        <strain evidence="3 4">CECT 9157</strain>
    </source>
</reference>
<dbReference type="InterPro" id="IPR042274">
    <property type="entry name" value="YycH/YycI_2"/>
</dbReference>
<organism evidence="3 4">
    <name type="scientific">Jeotgalibaca arthritidis</name>
    <dbReference type="NCBI Taxonomy" id="1868794"/>
    <lineage>
        <taxon>Bacteria</taxon>
        <taxon>Bacillati</taxon>
        <taxon>Bacillota</taxon>
        <taxon>Bacilli</taxon>
        <taxon>Lactobacillales</taxon>
        <taxon>Carnobacteriaceae</taxon>
        <taxon>Jeotgalibaca</taxon>
    </lineage>
</organism>
<keyword evidence="1" id="KW-0812">Transmembrane</keyword>
<dbReference type="InterPro" id="IPR009996">
    <property type="entry name" value="YycH"/>
</dbReference>
<evidence type="ECO:0000313" key="4">
    <source>
        <dbReference type="Proteomes" id="UP000501451"/>
    </source>
</evidence>
<dbReference type="Gene3D" id="3.10.450.310">
    <property type="match status" value="1"/>
</dbReference>
<evidence type="ECO:0000256" key="1">
    <source>
        <dbReference type="SAM" id="Phobius"/>
    </source>
</evidence>
<name>A0A6G7K952_9LACT</name>
<sequence>MKQTESNRVTILLYGMVVLSLILTWRILSVPSNNSSMQTISTTQLSTSTATSVKNIEDIFAPYQMLVHTSSSTFITQNETVVGQANDFLAKWKMSSPRFESVYSDELFRELVLELNKVEIKFPASILLGLISRYFENLSEDMYGETISRILIPTDKSESIYLVDDHNKHVYTARRPETAMDDLVAIYMENKNSFALADAFGFENGIKFLPRDSFELKRIVYLVEKQPNSFFINELFDDTTELRDDSSEFYTAYSDNISKLQIHKETGILSYLRNSLDQVESSSYQQIRDSFHALKFIDTWTRVTYFNGYDEESGEITYYRYMNGYPIMNSSDRGLIRITMSNTRPVEIQYPTEVIQTPLEDREELVVLPSGVDVIDRLTKAGYLFNDIQSVRVGYGWKSSEESSRIAELTPAWYVKMNDTWRTVDAWLKSLEEGENVGL</sequence>
<dbReference type="KEGG" id="jar:G7057_04140"/>
<keyword evidence="1" id="KW-0472">Membrane</keyword>
<protein>
    <recommendedName>
        <fullName evidence="2">Regulatory protein YycH domain-containing protein</fullName>
    </recommendedName>
</protein>
<dbReference type="CDD" id="cd15787">
    <property type="entry name" value="YycH_N"/>
    <property type="match status" value="1"/>
</dbReference>
<accession>A0A6G7K952</accession>
<feature type="transmembrane region" description="Helical" evidence="1">
    <location>
        <begin position="9"/>
        <end position="28"/>
    </location>
</feature>
<keyword evidence="1" id="KW-1133">Transmembrane helix</keyword>
<evidence type="ECO:0000313" key="3">
    <source>
        <dbReference type="EMBL" id="QII81741.1"/>
    </source>
</evidence>
<evidence type="ECO:0000259" key="2">
    <source>
        <dbReference type="Pfam" id="PF07435"/>
    </source>
</evidence>
<keyword evidence="4" id="KW-1185">Reference proteome</keyword>
<dbReference type="AlphaFoldDB" id="A0A6G7K952"/>
<dbReference type="Proteomes" id="UP000501451">
    <property type="component" value="Chromosome"/>
</dbReference>
<proteinExistence type="predicted"/>
<dbReference type="EMBL" id="CP049740">
    <property type="protein sequence ID" value="QII81741.1"/>
    <property type="molecule type" value="Genomic_DNA"/>
</dbReference>
<gene>
    <name evidence="3" type="ORF">G7057_04140</name>
</gene>